<keyword evidence="3" id="KW-0804">Transcription</keyword>
<keyword evidence="8" id="KW-1185">Reference proteome</keyword>
<feature type="compositionally biased region" description="Pro residues" evidence="4">
    <location>
        <begin position="53"/>
        <end position="64"/>
    </location>
</feature>
<dbReference type="GO" id="GO:2000036">
    <property type="term" value="P:regulation of stem cell population maintenance"/>
    <property type="evidence" value="ECO:0007669"/>
    <property type="project" value="UniProtKB-ARBA"/>
</dbReference>
<evidence type="ECO:0000256" key="5">
    <source>
        <dbReference type="SAM" id="SignalP"/>
    </source>
</evidence>
<dbReference type="Gene3D" id="2.30.30.1020">
    <property type="entry name" value="CCR4-NOT complex subunit 2/3/5, C-terminal domain"/>
    <property type="match status" value="1"/>
</dbReference>
<feature type="compositionally biased region" description="Low complexity" evidence="4">
    <location>
        <begin position="141"/>
        <end position="182"/>
    </location>
</feature>
<feature type="compositionally biased region" description="Pro residues" evidence="4">
    <location>
        <begin position="126"/>
        <end position="140"/>
    </location>
</feature>
<evidence type="ECO:0000313" key="8">
    <source>
        <dbReference type="Proteomes" id="UP000295192"/>
    </source>
</evidence>
<feature type="chain" id="PRO_5019806633" description="NOT2/NOT3/NOT5 C-terminal domain-containing protein" evidence="5">
    <location>
        <begin position="26"/>
        <end position="561"/>
    </location>
</feature>
<dbReference type="PANTHER" id="PTHR23326">
    <property type="entry name" value="CCR4 NOT-RELATED"/>
    <property type="match status" value="1"/>
</dbReference>
<accession>A0A484BAY1</accession>
<dbReference type="OrthoDB" id="25391at2759"/>
<proteinExistence type="inferred from homology"/>
<feature type="region of interest" description="Disordered" evidence="4">
    <location>
        <begin position="212"/>
        <end position="255"/>
    </location>
</feature>
<gene>
    <name evidence="7" type="ORF">AWZ03_007606</name>
</gene>
<sequence length="561" mass="61275">MKRHNAKAIAAAVAIAAAAAASAEGKKKADTKLTVSKSTLYVDVVKNMVRPESSPPATPPPPPKFTILREDFPALPGTQDDLRSNNSATVPDDWTAIISDDDDVGNNNNNNDDAVNDDVEVSQPSPSTPSPPTPSPPTPSPDSVSEPESVPESLPESVPEPESGPESDSVPEPVSVAEAVPEPVPEPVAELVPEPVPVSVPDLLIELHSSAESSNSNNISSSNSNNISSSSSSNNNSNSSGCKTNSNSSEHETVQPELPAVAHVAATTDFYGSSCTPGTEVYPKIVRYVKSTIFDTQFLLVGMRQRAWSRQRSSNAMSNVEPPPGFENIKFYSRLRTNRLGVPLGGVTLDVTPPQANSRRSERSNGTSMEGAYGLAGLASNLAAAQQHPHLFSEIFGHEPAGLNVDAHCCACEANKLHASFAGPLQGGRCAPHEVNYDIPSYYRRNSEDDLAQPKIEQMEVELLFFFFYTYPGDMMQMLAAAELAERGWRFHIYERLWIRRQADNPHYIVCDYQECGEYNYFNMVHWKIMARHFDLLPDHLERTITKVELRDQYGYHPQMG</sequence>
<feature type="region of interest" description="Disordered" evidence="4">
    <location>
        <begin position="346"/>
        <end position="369"/>
    </location>
</feature>
<comment type="caution">
    <text evidence="7">The sequence shown here is derived from an EMBL/GenBank/DDBJ whole genome shotgun (WGS) entry which is preliminary data.</text>
</comment>
<evidence type="ECO:0000256" key="2">
    <source>
        <dbReference type="ARBA" id="ARBA00023015"/>
    </source>
</evidence>
<dbReference type="STRING" id="7232.A0A484BAY1"/>
<keyword evidence="2" id="KW-0805">Transcription regulation</keyword>
<dbReference type="GO" id="GO:0006355">
    <property type="term" value="P:regulation of DNA-templated transcription"/>
    <property type="evidence" value="ECO:0007669"/>
    <property type="project" value="InterPro"/>
</dbReference>
<comment type="similarity">
    <text evidence="1">Belongs to the CNOT2/3/5 family.</text>
</comment>
<name>A0A484BAY1_DRONA</name>
<dbReference type="InterPro" id="IPR040168">
    <property type="entry name" value="Not2/3/5"/>
</dbReference>
<evidence type="ECO:0000256" key="3">
    <source>
        <dbReference type="ARBA" id="ARBA00023163"/>
    </source>
</evidence>
<dbReference type="InterPro" id="IPR038635">
    <property type="entry name" value="CCR4-NOT_su2/3/5_C_sf"/>
</dbReference>
<feature type="compositionally biased region" description="Low complexity" evidence="4">
    <location>
        <begin position="212"/>
        <end position="248"/>
    </location>
</feature>
<evidence type="ECO:0000256" key="4">
    <source>
        <dbReference type="SAM" id="MobiDB-lite"/>
    </source>
</evidence>
<dbReference type="Proteomes" id="UP000295192">
    <property type="component" value="Unassembled WGS sequence"/>
</dbReference>
<feature type="region of interest" description="Disordered" evidence="4">
    <location>
        <begin position="47"/>
        <end position="182"/>
    </location>
</feature>
<feature type="domain" description="NOT2/NOT3/NOT5 C-terminal" evidence="6">
    <location>
        <begin position="420"/>
        <end position="540"/>
    </location>
</feature>
<protein>
    <recommendedName>
        <fullName evidence="6">NOT2/NOT3/NOT5 C-terminal domain-containing protein</fullName>
    </recommendedName>
</protein>
<organism evidence="7 8">
    <name type="scientific">Drosophila navojoa</name>
    <name type="common">Fruit fly</name>
    <dbReference type="NCBI Taxonomy" id="7232"/>
    <lineage>
        <taxon>Eukaryota</taxon>
        <taxon>Metazoa</taxon>
        <taxon>Ecdysozoa</taxon>
        <taxon>Arthropoda</taxon>
        <taxon>Hexapoda</taxon>
        <taxon>Insecta</taxon>
        <taxon>Pterygota</taxon>
        <taxon>Neoptera</taxon>
        <taxon>Endopterygota</taxon>
        <taxon>Diptera</taxon>
        <taxon>Brachycera</taxon>
        <taxon>Muscomorpha</taxon>
        <taxon>Ephydroidea</taxon>
        <taxon>Drosophilidae</taxon>
        <taxon>Drosophila</taxon>
    </lineage>
</organism>
<keyword evidence="5" id="KW-0732">Signal</keyword>
<dbReference type="Pfam" id="PF04153">
    <property type="entry name" value="NOT2_3_5_C"/>
    <property type="match status" value="1"/>
</dbReference>
<evidence type="ECO:0000256" key="1">
    <source>
        <dbReference type="ARBA" id="ARBA00007682"/>
    </source>
</evidence>
<evidence type="ECO:0000259" key="6">
    <source>
        <dbReference type="Pfam" id="PF04153"/>
    </source>
</evidence>
<dbReference type="AlphaFoldDB" id="A0A484BAY1"/>
<dbReference type="GO" id="GO:0030015">
    <property type="term" value="C:CCR4-NOT core complex"/>
    <property type="evidence" value="ECO:0007669"/>
    <property type="project" value="InterPro"/>
</dbReference>
<evidence type="ECO:0000313" key="7">
    <source>
        <dbReference type="EMBL" id="TDG46006.1"/>
    </source>
</evidence>
<dbReference type="InterPro" id="IPR007282">
    <property type="entry name" value="NOT2/3/5_C"/>
</dbReference>
<dbReference type="EMBL" id="LSRL02000067">
    <property type="protein sequence ID" value="TDG46006.1"/>
    <property type="molecule type" value="Genomic_DNA"/>
</dbReference>
<feature type="compositionally biased region" description="Polar residues" evidence="4">
    <location>
        <begin position="354"/>
        <end position="368"/>
    </location>
</feature>
<reference evidence="7 8" key="1">
    <citation type="journal article" date="2019" name="J. Hered.">
        <title>An Improved Genome Assembly for Drosophila navojoa, the Basal Species in the mojavensis Cluster.</title>
        <authorList>
            <person name="Vanderlinde T."/>
            <person name="Dupim E.G."/>
            <person name="Nazario-Yepiz N.O."/>
            <person name="Carvalho A.B."/>
        </authorList>
    </citation>
    <scope>NUCLEOTIDE SEQUENCE [LARGE SCALE GENOMIC DNA]</scope>
    <source>
        <strain evidence="7">Navoj_Jal97</strain>
        <tissue evidence="7">Whole organism</tissue>
    </source>
</reference>
<feature type="signal peptide" evidence="5">
    <location>
        <begin position="1"/>
        <end position="25"/>
    </location>
</feature>
<dbReference type="OMA" id="EYNYFNM"/>